<dbReference type="OrthoDB" id="9779554at2"/>
<dbReference type="Proteomes" id="UP000199611">
    <property type="component" value="Unassembled WGS sequence"/>
</dbReference>
<gene>
    <name evidence="7" type="ORF">SAMN05660836_00258</name>
</gene>
<feature type="transmembrane region" description="Helical" evidence="6">
    <location>
        <begin position="75"/>
        <end position="93"/>
    </location>
</feature>
<dbReference type="PANTHER" id="PTHR11101">
    <property type="entry name" value="PHOSPHATE TRANSPORTER"/>
    <property type="match status" value="1"/>
</dbReference>
<sequence length="342" mass="36243">MLEYLYLSGGLLMGWSLGANDSANIFGTGVASGLIKYRTAIVITAFFVLLGALIEGGKCLETLSGLSTLSPVQSFFCILAAALTMTLLTLYAIPASSSQAIVGAIMGFALYRGESDFSALLKIIICWVATPFGACFFSVILHALLRRALVEKMRSVPALNALYFWGVMLTGCYGAYALGANNVANVTGPYVIAHLLSPVQATVVGGVSIALGVLTFSKRTMMTVGKGIIPLDPFAALISVLSEALTLHIFTQIGVPVSSSQAIVGAVIGIGIVRDHRTLNVRILRKIGYGWISTPVVSGFLAWLFALGLGVAWYEVIGNVLELLLDVLENMADLVEGIPMLW</sequence>
<dbReference type="Pfam" id="PF01384">
    <property type="entry name" value="PHO4"/>
    <property type="match status" value="2"/>
</dbReference>
<reference evidence="7 8" key="1">
    <citation type="submission" date="2016-10" db="EMBL/GenBank/DDBJ databases">
        <authorList>
            <person name="de Groot N.N."/>
        </authorList>
    </citation>
    <scope>NUCLEOTIDE SEQUENCE [LARGE SCALE GENOMIC DNA]</scope>
    <source>
        <strain evidence="7 8">DSM 9990</strain>
    </source>
</reference>
<dbReference type="AlphaFoldDB" id="A0A1I4QW68"/>
<dbReference type="GO" id="GO:0016020">
    <property type="term" value="C:membrane"/>
    <property type="evidence" value="ECO:0007669"/>
    <property type="project" value="UniProtKB-SubCell"/>
</dbReference>
<organism evidence="7 8">
    <name type="scientific">Thermodesulforhabdus norvegica</name>
    <dbReference type="NCBI Taxonomy" id="39841"/>
    <lineage>
        <taxon>Bacteria</taxon>
        <taxon>Pseudomonadati</taxon>
        <taxon>Thermodesulfobacteriota</taxon>
        <taxon>Syntrophobacteria</taxon>
        <taxon>Syntrophobacterales</taxon>
        <taxon>Thermodesulforhabdaceae</taxon>
        <taxon>Thermodesulforhabdus</taxon>
    </lineage>
</organism>
<evidence type="ECO:0000256" key="6">
    <source>
        <dbReference type="SAM" id="Phobius"/>
    </source>
</evidence>
<proteinExistence type="predicted"/>
<feature type="transmembrane region" description="Helical" evidence="6">
    <location>
        <begin position="294"/>
        <end position="314"/>
    </location>
</feature>
<feature type="transmembrane region" description="Helical" evidence="6">
    <location>
        <begin position="34"/>
        <end position="54"/>
    </location>
</feature>
<accession>A0A1I4QW68</accession>
<feature type="transmembrane region" description="Helical" evidence="6">
    <location>
        <begin position="191"/>
        <end position="216"/>
    </location>
</feature>
<evidence type="ECO:0000256" key="5">
    <source>
        <dbReference type="ARBA" id="ARBA00023136"/>
    </source>
</evidence>
<keyword evidence="8" id="KW-1185">Reference proteome</keyword>
<evidence type="ECO:0000256" key="2">
    <source>
        <dbReference type="ARBA" id="ARBA00022448"/>
    </source>
</evidence>
<keyword evidence="5 6" id="KW-0472">Membrane</keyword>
<keyword evidence="3 6" id="KW-0812">Transmembrane</keyword>
<comment type="subcellular location">
    <subcellularLocation>
        <location evidence="1">Membrane</location>
        <topology evidence="1">Multi-pass membrane protein</topology>
    </subcellularLocation>
</comment>
<feature type="transmembrane region" description="Helical" evidence="6">
    <location>
        <begin position="119"/>
        <end position="145"/>
    </location>
</feature>
<dbReference type="EMBL" id="FOUU01000001">
    <property type="protein sequence ID" value="SFM44332.1"/>
    <property type="molecule type" value="Genomic_DNA"/>
</dbReference>
<dbReference type="GO" id="GO:0005315">
    <property type="term" value="F:phosphate transmembrane transporter activity"/>
    <property type="evidence" value="ECO:0007669"/>
    <property type="project" value="InterPro"/>
</dbReference>
<evidence type="ECO:0000256" key="3">
    <source>
        <dbReference type="ARBA" id="ARBA00022692"/>
    </source>
</evidence>
<evidence type="ECO:0000256" key="4">
    <source>
        <dbReference type="ARBA" id="ARBA00022989"/>
    </source>
</evidence>
<evidence type="ECO:0000313" key="7">
    <source>
        <dbReference type="EMBL" id="SFM44332.1"/>
    </source>
</evidence>
<dbReference type="InterPro" id="IPR001204">
    <property type="entry name" value="Phos_transporter"/>
</dbReference>
<name>A0A1I4QW68_9BACT</name>
<dbReference type="PANTHER" id="PTHR11101:SF80">
    <property type="entry name" value="PHOSPHATE TRANSPORTER"/>
    <property type="match status" value="1"/>
</dbReference>
<protein>
    <submittedName>
        <fullName evidence="7">Inorganic phosphate transporter, PiT family</fullName>
    </submittedName>
</protein>
<keyword evidence="4 6" id="KW-1133">Transmembrane helix</keyword>
<keyword evidence="2" id="KW-0813">Transport</keyword>
<dbReference type="GO" id="GO:0035435">
    <property type="term" value="P:phosphate ion transmembrane transport"/>
    <property type="evidence" value="ECO:0007669"/>
    <property type="project" value="TreeGrafter"/>
</dbReference>
<evidence type="ECO:0000256" key="1">
    <source>
        <dbReference type="ARBA" id="ARBA00004141"/>
    </source>
</evidence>
<evidence type="ECO:0000313" key="8">
    <source>
        <dbReference type="Proteomes" id="UP000199611"/>
    </source>
</evidence>
<dbReference type="STRING" id="39841.SAMN05660836_00258"/>
<feature type="transmembrane region" description="Helical" evidence="6">
    <location>
        <begin position="157"/>
        <end position="179"/>
    </location>
</feature>
<dbReference type="RefSeq" id="WP_093392861.1">
    <property type="nucleotide sequence ID" value="NZ_FOUU01000001.1"/>
</dbReference>